<proteinExistence type="predicted"/>
<dbReference type="Proteomes" id="UP000250321">
    <property type="component" value="Unassembled WGS sequence"/>
</dbReference>
<dbReference type="EMBL" id="PJQY01002527">
    <property type="protein sequence ID" value="PQP92812.1"/>
    <property type="molecule type" value="Genomic_DNA"/>
</dbReference>
<evidence type="ECO:0000313" key="1">
    <source>
        <dbReference type="EMBL" id="PQP92812.1"/>
    </source>
</evidence>
<dbReference type="OrthoDB" id="185373at2759"/>
<name>A0A314XGW8_PRUYE</name>
<reference evidence="1 2" key="1">
    <citation type="submission" date="2018-02" db="EMBL/GenBank/DDBJ databases">
        <title>Draft genome of wild Prunus yedoensis var. nudiflora.</title>
        <authorList>
            <person name="Baek S."/>
            <person name="Kim J.-H."/>
            <person name="Choi K."/>
            <person name="Kim G.-B."/>
            <person name="Cho A."/>
            <person name="Jang H."/>
            <person name="Shin C.-H."/>
            <person name="Yu H.-J."/>
            <person name="Mun J.-H."/>
        </authorList>
    </citation>
    <scope>NUCLEOTIDE SEQUENCE [LARGE SCALE GENOMIC DNA]</scope>
    <source>
        <strain evidence="2">cv. Jeju island</strain>
        <tissue evidence="1">Leaf</tissue>
    </source>
</reference>
<evidence type="ECO:0008006" key="3">
    <source>
        <dbReference type="Google" id="ProtNLM"/>
    </source>
</evidence>
<protein>
    <recommendedName>
        <fullName evidence="3">Pentatricopeptide repeat-containing protein</fullName>
    </recommendedName>
</protein>
<sequence length="79" mass="8910">MPGMNPKECTSRVGGFPGPSFNAQVNVERMYENARLDIFVQNSSKSMHSTCGVLGSARKLFDEMIDWDVVSCWVILMRH</sequence>
<accession>A0A314XGW8</accession>
<keyword evidence="2" id="KW-1185">Reference proteome</keyword>
<comment type="caution">
    <text evidence="1">The sequence shown here is derived from an EMBL/GenBank/DDBJ whole genome shotgun (WGS) entry which is preliminary data.</text>
</comment>
<gene>
    <name evidence="1" type="ORF">Pyn_13124</name>
</gene>
<organism evidence="1 2">
    <name type="scientific">Prunus yedoensis var. nudiflora</name>
    <dbReference type="NCBI Taxonomy" id="2094558"/>
    <lineage>
        <taxon>Eukaryota</taxon>
        <taxon>Viridiplantae</taxon>
        <taxon>Streptophyta</taxon>
        <taxon>Embryophyta</taxon>
        <taxon>Tracheophyta</taxon>
        <taxon>Spermatophyta</taxon>
        <taxon>Magnoliopsida</taxon>
        <taxon>eudicotyledons</taxon>
        <taxon>Gunneridae</taxon>
        <taxon>Pentapetalae</taxon>
        <taxon>rosids</taxon>
        <taxon>fabids</taxon>
        <taxon>Rosales</taxon>
        <taxon>Rosaceae</taxon>
        <taxon>Amygdaloideae</taxon>
        <taxon>Amygdaleae</taxon>
        <taxon>Prunus</taxon>
    </lineage>
</organism>
<dbReference type="AlphaFoldDB" id="A0A314XGW8"/>
<evidence type="ECO:0000313" key="2">
    <source>
        <dbReference type="Proteomes" id="UP000250321"/>
    </source>
</evidence>